<proteinExistence type="predicted"/>
<name>A0A841Q2D4_9BACL</name>
<keyword evidence="3" id="KW-1185">Reference proteome</keyword>
<dbReference type="EMBL" id="JACHHJ010000003">
    <property type="protein sequence ID" value="MBB6450468.1"/>
    <property type="molecule type" value="Genomic_DNA"/>
</dbReference>
<protein>
    <submittedName>
        <fullName evidence="2">Uncharacterized protein</fullName>
    </submittedName>
</protein>
<reference evidence="2 3" key="1">
    <citation type="submission" date="2020-08" db="EMBL/GenBank/DDBJ databases">
        <title>Genomic Encyclopedia of Type Strains, Phase IV (KMG-IV): sequencing the most valuable type-strain genomes for metagenomic binning, comparative biology and taxonomic classification.</title>
        <authorList>
            <person name="Goeker M."/>
        </authorList>
    </citation>
    <scope>NUCLEOTIDE SEQUENCE [LARGE SCALE GENOMIC DNA]</scope>
    <source>
        <strain evidence="2 3">DSM 21769</strain>
    </source>
</reference>
<sequence>MIMEPAMQEHGGFFDGKSVTRKPNVSAFKAGNPSP</sequence>
<dbReference type="Proteomes" id="UP000568839">
    <property type="component" value="Unassembled WGS sequence"/>
</dbReference>
<dbReference type="AlphaFoldDB" id="A0A841Q2D4"/>
<organism evidence="2 3">
    <name type="scientific">Geomicrobium halophilum</name>
    <dbReference type="NCBI Taxonomy" id="549000"/>
    <lineage>
        <taxon>Bacteria</taxon>
        <taxon>Bacillati</taxon>
        <taxon>Bacillota</taxon>
        <taxon>Bacilli</taxon>
        <taxon>Bacillales</taxon>
        <taxon>Geomicrobium</taxon>
    </lineage>
</organism>
<feature type="region of interest" description="Disordered" evidence="1">
    <location>
        <begin position="1"/>
        <end position="35"/>
    </location>
</feature>
<comment type="caution">
    <text evidence="2">The sequence shown here is derived from an EMBL/GenBank/DDBJ whole genome shotgun (WGS) entry which is preliminary data.</text>
</comment>
<evidence type="ECO:0000313" key="2">
    <source>
        <dbReference type="EMBL" id="MBB6450468.1"/>
    </source>
</evidence>
<accession>A0A841Q2D4</accession>
<evidence type="ECO:0000256" key="1">
    <source>
        <dbReference type="SAM" id="MobiDB-lite"/>
    </source>
</evidence>
<evidence type="ECO:0000313" key="3">
    <source>
        <dbReference type="Proteomes" id="UP000568839"/>
    </source>
</evidence>
<gene>
    <name evidence="2" type="ORF">HNR44_002451</name>
</gene>